<evidence type="ECO:0000313" key="3">
    <source>
        <dbReference type="EMBL" id="KAK3360839.1"/>
    </source>
</evidence>
<keyword evidence="2" id="KW-0472">Membrane</keyword>
<feature type="compositionally biased region" description="Gly residues" evidence="1">
    <location>
        <begin position="231"/>
        <end position="242"/>
    </location>
</feature>
<reference evidence="3" key="2">
    <citation type="submission" date="2023-06" db="EMBL/GenBank/DDBJ databases">
        <authorList>
            <consortium name="Lawrence Berkeley National Laboratory"/>
            <person name="Haridas S."/>
            <person name="Hensen N."/>
            <person name="Bonometti L."/>
            <person name="Westerberg I."/>
            <person name="Brannstrom I.O."/>
            <person name="Guillou S."/>
            <person name="Cros-Aarteil S."/>
            <person name="Calhoun S."/>
            <person name="Kuo A."/>
            <person name="Mondo S."/>
            <person name="Pangilinan J."/>
            <person name="Riley R."/>
            <person name="Labutti K."/>
            <person name="Andreopoulos B."/>
            <person name="Lipzen A."/>
            <person name="Chen C."/>
            <person name="Yanf M."/>
            <person name="Daum C."/>
            <person name="Ng V."/>
            <person name="Clum A."/>
            <person name="Steindorff A."/>
            <person name="Ohm R."/>
            <person name="Martin F."/>
            <person name="Silar P."/>
            <person name="Natvig D."/>
            <person name="Lalanne C."/>
            <person name="Gautier V."/>
            <person name="Ament-Velasquez S.L."/>
            <person name="Kruys A."/>
            <person name="Hutchinson M.I."/>
            <person name="Powell A.J."/>
            <person name="Barry K."/>
            <person name="Miller A.N."/>
            <person name="Grigoriev I.V."/>
            <person name="Debuchy R."/>
            <person name="Gladieux P."/>
            <person name="Thoren M.H."/>
            <person name="Johannesson H."/>
        </authorList>
    </citation>
    <scope>NUCLEOTIDE SEQUENCE</scope>
    <source>
        <strain evidence="3">CBS 958.72</strain>
    </source>
</reference>
<reference evidence="3" key="1">
    <citation type="journal article" date="2023" name="Mol. Phylogenet. Evol.">
        <title>Genome-scale phylogeny and comparative genomics of the fungal order Sordariales.</title>
        <authorList>
            <person name="Hensen N."/>
            <person name="Bonometti L."/>
            <person name="Westerberg I."/>
            <person name="Brannstrom I.O."/>
            <person name="Guillou S."/>
            <person name="Cros-Aarteil S."/>
            <person name="Calhoun S."/>
            <person name="Haridas S."/>
            <person name="Kuo A."/>
            <person name="Mondo S."/>
            <person name="Pangilinan J."/>
            <person name="Riley R."/>
            <person name="LaButti K."/>
            <person name="Andreopoulos B."/>
            <person name="Lipzen A."/>
            <person name="Chen C."/>
            <person name="Yan M."/>
            <person name="Daum C."/>
            <person name="Ng V."/>
            <person name="Clum A."/>
            <person name="Steindorff A."/>
            <person name="Ohm R.A."/>
            <person name="Martin F."/>
            <person name="Silar P."/>
            <person name="Natvig D.O."/>
            <person name="Lalanne C."/>
            <person name="Gautier V."/>
            <person name="Ament-Velasquez S.L."/>
            <person name="Kruys A."/>
            <person name="Hutchinson M.I."/>
            <person name="Powell A.J."/>
            <person name="Barry K."/>
            <person name="Miller A.N."/>
            <person name="Grigoriev I.V."/>
            <person name="Debuchy R."/>
            <person name="Gladieux P."/>
            <person name="Hiltunen Thoren M."/>
            <person name="Johannesson H."/>
        </authorList>
    </citation>
    <scope>NUCLEOTIDE SEQUENCE</scope>
    <source>
        <strain evidence="3">CBS 958.72</strain>
    </source>
</reference>
<name>A0AAE0JS79_9PEZI</name>
<evidence type="ECO:0000256" key="2">
    <source>
        <dbReference type="SAM" id="Phobius"/>
    </source>
</evidence>
<gene>
    <name evidence="3" type="ORF">B0T24DRAFT_123865</name>
</gene>
<accession>A0AAE0JS79</accession>
<keyword evidence="4" id="KW-1185">Reference proteome</keyword>
<feature type="transmembrane region" description="Helical" evidence="2">
    <location>
        <begin position="19"/>
        <end position="38"/>
    </location>
</feature>
<feature type="region of interest" description="Disordered" evidence="1">
    <location>
        <begin position="221"/>
        <end position="242"/>
    </location>
</feature>
<dbReference type="EMBL" id="JAULSN010000014">
    <property type="protein sequence ID" value="KAK3360839.1"/>
    <property type="molecule type" value="Genomic_DNA"/>
</dbReference>
<evidence type="ECO:0000256" key="1">
    <source>
        <dbReference type="SAM" id="MobiDB-lite"/>
    </source>
</evidence>
<dbReference type="Proteomes" id="UP001287356">
    <property type="component" value="Unassembled WGS sequence"/>
</dbReference>
<organism evidence="3 4">
    <name type="scientific">Lasiosphaeria ovina</name>
    <dbReference type="NCBI Taxonomy" id="92902"/>
    <lineage>
        <taxon>Eukaryota</taxon>
        <taxon>Fungi</taxon>
        <taxon>Dikarya</taxon>
        <taxon>Ascomycota</taxon>
        <taxon>Pezizomycotina</taxon>
        <taxon>Sordariomycetes</taxon>
        <taxon>Sordariomycetidae</taxon>
        <taxon>Sordariales</taxon>
        <taxon>Lasiosphaeriaceae</taxon>
        <taxon>Lasiosphaeria</taxon>
    </lineage>
</organism>
<dbReference type="AlphaFoldDB" id="A0AAE0JS79"/>
<comment type="caution">
    <text evidence="3">The sequence shown here is derived from an EMBL/GenBank/DDBJ whole genome shotgun (WGS) entry which is preliminary data.</text>
</comment>
<keyword evidence="2" id="KW-0812">Transmembrane</keyword>
<proteinExistence type="predicted"/>
<protein>
    <submittedName>
        <fullName evidence="3">Uncharacterized protein</fullName>
    </submittedName>
</protein>
<evidence type="ECO:0000313" key="4">
    <source>
        <dbReference type="Proteomes" id="UP001287356"/>
    </source>
</evidence>
<sequence>MVAVAMVAVVYRDVELKRAVGRCLVVVAVAWLLWYGLGKVVEVDVETRDQSSRRRGSHCLGVSGALGVRRRPRYMRARQSLLRGDAFAGLATYLLAHMLVVPSICPRRPCGPAAVGRARAAGLALRPPVIVASVRRRRAVRRVLSVLSIRRQAVVVCREAGNLRSEAGNVHLQVEFNRPTAALRPCGGGAGPVLQDSPYGQRPTPAGRKASIVRVEHTAAGGSCLPRGGQSPLGGGQCPPAG</sequence>
<keyword evidence="2" id="KW-1133">Transmembrane helix</keyword>